<name>A0A3S4CFH4_9HYPH</name>
<reference evidence="2 3" key="1">
    <citation type="submission" date="2018-12" db="EMBL/GenBank/DDBJ databases">
        <authorList>
            <person name="Criscuolo A."/>
        </authorList>
    </citation>
    <scope>NUCLEOTIDE SEQUENCE [LARGE SCALE GENOMIC DNA]</scope>
    <source>
        <strain evidence="2">ACIP1116281</strain>
    </source>
</reference>
<organism evidence="2 3">
    <name type="scientific">Devosia equisanguinis</name>
    <dbReference type="NCBI Taxonomy" id="2490941"/>
    <lineage>
        <taxon>Bacteria</taxon>
        <taxon>Pseudomonadati</taxon>
        <taxon>Pseudomonadota</taxon>
        <taxon>Alphaproteobacteria</taxon>
        <taxon>Hyphomicrobiales</taxon>
        <taxon>Devosiaceae</taxon>
        <taxon>Devosia</taxon>
    </lineage>
</organism>
<accession>A0A3S4CFH4</accession>
<dbReference type="RefSeq" id="WP_126152321.1">
    <property type="nucleotide sequence ID" value="NZ_JBHTMH010000001.1"/>
</dbReference>
<evidence type="ECO:0000313" key="3">
    <source>
        <dbReference type="Proteomes" id="UP000268844"/>
    </source>
</evidence>
<sequence length="164" mass="18224">MRRALLIAAFCLVASSAQAAWQFSDVSDEDGEAYKGWAVDVSGELEAQIFCDDWFPDAMDITIYTAEKYDAKASYPESGVMKVRIDDRKSVEVTAFYDEHEGELLVYTSSLEAEGVDEVLLAMARANSSIGFSFEGRDWRFPAENVFDVIEKMANACPTESNTP</sequence>
<feature type="signal peptide" evidence="1">
    <location>
        <begin position="1"/>
        <end position="19"/>
    </location>
</feature>
<evidence type="ECO:0000256" key="1">
    <source>
        <dbReference type="SAM" id="SignalP"/>
    </source>
</evidence>
<dbReference type="Proteomes" id="UP000268844">
    <property type="component" value="Unassembled WGS sequence"/>
</dbReference>
<keyword evidence="1" id="KW-0732">Signal</keyword>
<evidence type="ECO:0008006" key="4">
    <source>
        <dbReference type="Google" id="ProtNLM"/>
    </source>
</evidence>
<feature type="chain" id="PRO_5018751140" description="Invasion associated locus B (IalB) protein" evidence="1">
    <location>
        <begin position="20"/>
        <end position="164"/>
    </location>
</feature>
<evidence type="ECO:0000313" key="2">
    <source>
        <dbReference type="EMBL" id="VDS06810.1"/>
    </source>
</evidence>
<dbReference type="EMBL" id="UZWD01000076">
    <property type="protein sequence ID" value="VDS06810.1"/>
    <property type="molecule type" value="Genomic_DNA"/>
</dbReference>
<keyword evidence="3" id="KW-1185">Reference proteome</keyword>
<protein>
    <recommendedName>
        <fullName evidence="4">Invasion associated locus B (IalB) protein</fullName>
    </recommendedName>
</protein>
<gene>
    <name evidence="2" type="ORF">DEVEQU_03975</name>
</gene>
<proteinExistence type="predicted"/>
<dbReference type="AlphaFoldDB" id="A0A3S4CFH4"/>